<name>A0A7J8FJK1_ROUAE</name>
<organism evidence="1 2">
    <name type="scientific">Rousettus aegyptiacus</name>
    <name type="common">Egyptian fruit bat</name>
    <name type="synonym">Pteropus aegyptiacus</name>
    <dbReference type="NCBI Taxonomy" id="9407"/>
    <lineage>
        <taxon>Eukaryota</taxon>
        <taxon>Metazoa</taxon>
        <taxon>Chordata</taxon>
        <taxon>Craniata</taxon>
        <taxon>Vertebrata</taxon>
        <taxon>Euteleostomi</taxon>
        <taxon>Mammalia</taxon>
        <taxon>Eutheria</taxon>
        <taxon>Laurasiatheria</taxon>
        <taxon>Chiroptera</taxon>
        <taxon>Yinpterochiroptera</taxon>
        <taxon>Pteropodoidea</taxon>
        <taxon>Pteropodidae</taxon>
        <taxon>Rousettinae</taxon>
        <taxon>Rousettus</taxon>
    </lineage>
</organism>
<evidence type="ECO:0000313" key="2">
    <source>
        <dbReference type="Proteomes" id="UP000593571"/>
    </source>
</evidence>
<comment type="caution">
    <text evidence="1">The sequence shown here is derived from an EMBL/GenBank/DDBJ whole genome shotgun (WGS) entry which is preliminary data.</text>
</comment>
<proteinExistence type="predicted"/>
<evidence type="ECO:0000313" key="1">
    <source>
        <dbReference type="EMBL" id="KAF6447836.1"/>
    </source>
</evidence>
<accession>A0A7J8FJK1</accession>
<dbReference type="Proteomes" id="UP000593571">
    <property type="component" value="Unassembled WGS sequence"/>
</dbReference>
<protein>
    <submittedName>
        <fullName evidence="1">Uncharacterized protein</fullName>
    </submittedName>
</protein>
<keyword evidence="2" id="KW-1185">Reference proteome</keyword>
<dbReference type="EMBL" id="JACASE010000007">
    <property type="protein sequence ID" value="KAF6447836.1"/>
    <property type="molecule type" value="Genomic_DNA"/>
</dbReference>
<reference evidence="1 2" key="1">
    <citation type="journal article" date="2020" name="Nature">
        <title>Six reference-quality genomes reveal evolution of bat adaptations.</title>
        <authorList>
            <person name="Jebb D."/>
            <person name="Huang Z."/>
            <person name="Pippel M."/>
            <person name="Hughes G.M."/>
            <person name="Lavrichenko K."/>
            <person name="Devanna P."/>
            <person name="Winkler S."/>
            <person name="Jermiin L.S."/>
            <person name="Skirmuntt E.C."/>
            <person name="Katzourakis A."/>
            <person name="Burkitt-Gray L."/>
            <person name="Ray D.A."/>
            <person name="Sullivan K.A.M."/>
            <person name="Roscito J.G."/>
            <person name="Kirilenko B.M."/>
            <person name="Davalos L.M."/>
            <person name="Corthals A.P."/>
            <person name="Power M.L."/>
            <person name="Jones G."/>
            <person name="Ransome R.D."/>
            <person name="Dechmann D.K.N."/>
            <person name="Locatelli A.G."/>
            <person name="Puechmaille S.J."/>
            <person name="Fedrigo O."/>
            <person name="Jarvis E.D."/>
            <person name="Hiller M."/>
            <person name="Vernes S.C."/>
            <person name="Myers E.W."/>
            <person name="Teeling E.C."/>
        </authorList>
    </citation>
    <scope>NUCLEOTIDE SEQUENCE [LARGE SCALE GENOMIC DNA]</scope>
    <source>
        <strain evidence="1">MRouAeg1</strain>
        <tissue evidence="1">Muscle</tissue>
    </source>
</reference>
<gene>
    <name evidence="1" type="ORF">HJG63_012170</name>
</gene>
<dbReference type="AlphaFoldDB" id="A0A7J8FJK1"/>
<sequence>MLRSPLQVLFSFMVSVRGGEGSQAKRRGEDYSLPVFVSRASDPFHLAFLAGTPVPPRGGMCLPGLFSIVKLGVGKHIVLIFNSLMMYDVEHLLICFYDIWIHSLVRCLFRFWLIFNLGCLFSYC</sequence>